<dbReference type="InterPro" id="IPR017867">
    <property type="entry name" value="Tyr_phospatase_low_mol_wt"/>
</dbReference>
<evidence type="ECO:0000313" key="12">
    <source>
        <dbReference type="Proteomes" id="UP000327236"/>
    </source>
</evidence>
<dbReference type="PANTHER" id="PTHR11717">
    <property type="entry name" value="LOW MOLECULAR WEIGHT PROTEIN TYROSINE PHOSPHATASE"/>
    <property type="match status" value="1"/>
</dbReference>
<proteinExistence type="inferred from homology"/>
<dbReference type="EC" id="3.1.3.48" evidence="3"/>
<gene>
    <name evidence="11" type="ORF">AAC431_03850</name>
    <name evidence="10" type="ORF">F6H94_03925</name>
</gene>
<protein>
    <recommendedName>
        <fullName evidence="3">protein-tyrosine-phosphatase</fullName>
        <ecNumber evidence="3">3.1.3.48</ecNumber>
    </recommendedName>
</protein>
<comment type="similarity">
    <text evidence="2">Belongs to the low molecular weight phosphotyrosine protein phosphatase family.</text>
</comment>
<keyword evidence="6" id="KW-0904">Protein phosphatase</keyword>
<evidence type="ECO:0000256" key="8">
    <source>
        <dbReference type="PIRSR" id="PIRSR617867-1"/>
    </source>
</evidence>
<feature type="active site" evidence="8">
    <location>
        <position position="14"/>
    </location>
</feature>
<name>A0A5N1IBR1_LACJE</name>
<evidence type="ECO:0000313" key="11">
    <source>
        <dbReference type="EMBL" id="MEL0565058.1"/>
    </source>
</evidence>
<evidence type="ECO:0000256" key="5">
    <source>
        <dbReference type="ARBA" id="ARBA00022801"/>
    </source>
</evidence>
<dbReference type="InterPro" id="IPR050438">
    <property type="entry name" value="LMW_PTPase"/>
</dbReference>
<accession>A0A5N1IBR1</accession>
<dbReference type="InterPro" id="IPR002115">
    <property type="entry name" value="Tyr_Pase_low_mol_wt_mml"/>
</dbReference>
<feature type="domain" description="Phosphotyrosine protein phosphatase I" evidence="9">
    <location>
        <begin position="2"/>
        <end position="151"/>
    </location>
</feature>
<comment type="subcellular location">
    <subcellularLocation>
        <location evidence="1">Cytoplasm</location>
    </subcellularLocation>
</comment>
<keyword evidence="4" id="KW-0963">Cytoplasm</keyword>
<dbReference type="Proteomes" id="UP000327236">
    <property type="component" value="Unassembled WGS sequence"/>
</dbReference>
<dbReference type="KEGG" id="lje:BUE77_03450"/>
<evidence type="ECO:0000256" key="2">
    <source>
        <dbReference type="ARBA" id="ARBA00011063"/>
    </source>
</evidence>
<dbReference type="RefSeq" id="WP_006584948.1">
    <property type="nucleotide sequence ID" value="NZ_CATOUV010000001.1"/>
</dbReference>
<evidence type="ECO:0000256" key="6">
    <source>
        <dbReference type="ARBA" id="ARBA00022912"/>
    </source>
</evidence>
<comment type="caution">
    <text evidence="10">The sequence shown here is derived from an EMBL/GenBank/DDBJ whole genome shotgun (WGS) entry which is preliminary data.</text>
</comment>
<dbReference type="OrthoDB" id="9784339at2"/>
<evidence type="ECO:0000259" key="9">
    <source>
        <dbReference type="SMART" id="SM00226"/>
    </source>
</evidence>
<dbReference type="PRINTS" id="PR00720">
    <property type="entry name" value="MAMMALPTPASE"/>
</dbReference>
<reference evidence="11 13" key="2">
    <citation type="submission" date="2024-04" db="EMBL/GenBank/DDBJ databases">
        <title>Three lactobacilli isolated from voided urine samples from females with type 2 diabetes.</title>
        <authorList>
            <person name="Kula A."/>
            <person name="Stegman N."/>
            <person name="Putonti C."/>
        </authorList>
    </citation>
    <scope>NUCLEOTIDE SEQUENCE [LARGE SCALE GENOMIC DNA]</scope>
    <source>
        <strain evidence="11 13">1855</strain>
    </source>
</reference>
<comment type="catalytic activity">
    <reaction evidence="7">
        <text>O-phospho-L-tyrosyl-[protein] + H2O = L-tyrosyl-[protein] + phosphate</text>
        <dbReference type="Rhea" id="RHEA:10684"/>
        <dbReference type="Rhea" id="RHEA-COMP:10136"/>
        <dbReference type="Rhea" id="RHEA-COMP:20101"/>
        <dbReference type="ChEBI" id="CHEBI:15377"/>
        <dbReference type="ChEBI" id="CHEBI:43474"/>
        <dbReference type="ChEBI" id="CHEBI:46858"/>
        <dbReference type="ChEBI" id="CHEBI:61978"/>
        <dbReference type="EC" id="3.1.3.48"/>
    </reaction>
</comment>
<dbReference type="PANTHER" id="PTHR11717:SF7">
    <property type="entry name" value="LOW MOLECULAR WEIGHT PHOSPHOTYROSINE PROTEIN PHOSPHATASE"/>
    <property type="match status" value="1"/>
</dbReference>
<dbReference type="Gene3D" id="3.40.50.2300">
    <property type="match status" value="1"/>
</dbReference>
<dbReference type="Proteomes" id="UP001385848">
    <property type="component" value="Unassembled WGS sequence"/>
</dbReference>
<dbReference type="SUPFAM" id="SSF52788">
    <property type="entry name" value="Phosphotyrosine protein phosphatases I"/>
    <property type="match status" value="1"/>
</dbReference>
<feature type="active site" description="Nucleophile" evidence="8">
    <location>
        <position position="8"/>
    </location>
</feature>
<dbReference type="Pfam" id="PF01451">
    <property type="entry name" value="LMWPc"/>
    <property type="match status" value="1"/>
</dbReference>
<dbReference type="CDD" id="cd16343">
    <property type="entry name" value="LMWPTP"/>
    <property type="match status" value="1"/>
</dbReference>
<keyword evidence="5 11" id="KW-0378">Hydrolase</keyword>
<dbReference type="SMART" id="SM00226">
    <property type="entry name" value="LMWPc"/>
    <property type="match status" value="1"/>
</dbReference>
<feature type="active site" description="Proton donor" evidence="8">
    <location>
        <position position="127"/>
    </location>
</feature>
<evidence type="ECO:0000256" key="1">
    <source>
        <dbReference type="ARBA" id="ARBA00004496"/>
    </source>
</evidence>
<evidence type="ECO:0000313" key="10">
    <source>
        <dbReference type="EMBL" id="KAA9323065.1"/>
    </source>
</evidence>
<sequence length="155" mass="17820">MKRVLFVCHGNICRSPMAEFIARNLAQKAGLSDVEFDSKATTRDEINASGIGHDMDRRAKSKLDEKGIPYTYHEASQVTREDYQKYDYLFCMDEENFLDLNRITGGDPDGKEKKLLTLLGSHKDIDDPWFTGDFETSYRQIKQACEVLIENLKNE</sequence>
<dbReference type="GeneID" id="31742760"/>
<keyword evidence="13" id="KW-1185">Reference proteome</keyword>
<evidence type="ECO:0000256" key="4">
    <source>
        <dbReference type="ARBA" id="ARBA00022490"/>
    </source>
</evidence>
<dbReference type="AlphaFoldDB" id="A0A5N1IBR1"/>
<evidence type="ECO:0000313" key="13">
    <source>
        <dbReference type="Proteomes" id="UP001385848"/>
    </source>
</evidence>
<dbReference type="GO" id="GO:0005737">
    <property type="term" value="C:cytoplasm"/>
    <property type="evidence" value="ECO:0007669"/>
    <property type="project" value="UniProtKB-SubCell"/>
</dbReference>
<dbReference type="PRINTS" id="PR00719">
    <property type="entry name" value="LMWPTPASE"/>
</dbReference>
<dbReference type="GO" id="GO:0003993">
    <property type="term" value="F:acid phosphatase activity"/>
    <property type="evidence" value="ECO:0007669"/>
    <property type="project" value="InterPro"/>
</dbReference>
<dbReference type="EMBL" id="JBBVUL010000005">
    <property type="protein sequence ID" value="MEL0565058.1"/>
    <property type="molecule type" value="Genomic_DNA"/>
</dbReference>
<organism evidence="10 12">
    <name type="scientific">Lactobacillus jensenii</name>
    <dbReference type="NCBI Taxonomy" id="109790"/>
    <lineage>
        <taxon>Bacteria</taxon>
        <taxon>Bacillati</taxon>
        <taxon>Bacillota</taxon>
        <taxon>Bacilli</taxon>
        <taxon>Lactobacillales</taxon>
        <taxon>Lactobacillaceae</taxon>
        <taxon>Lactobacillus</taxon>
    </lineage>
</organism>
<reference evidence="10 12" key="1">
    <citation type="submission" date="2019-09" db="EMBL/GenBank/DDBJ databases">
        <title>Draft genome sequence assemblies of isolates from the urinary tract.</title>
        <authorList>
            <person name="Mores C.R."/>
            <person name="Putonti C."/>
            <person name="Wolfe A.J."/>
        </authorList>
    </citation>
    <scope>NUCLEOTIDE SEQUENCE [LARGE SCALE GENOMIC DNA]</scope>
    <source>
        <strain evidence="10 12">UMB246</strain>
    </source>
</reference>
<dbReference type="GO" id="GO:0004726">
    <property type="term" value="F:non-membrane spanning protein tyrosine phosphatase activity"/>
    <property type="evidence" value="ECO:0007669"/>
    <property type="project" value="InterPro"/>
</dbReference>
<dbReference type="EMBL" id="VYWW01000012">
    <property type="protein sequence ID" value="KAA9323065.1"/>
    <property type="molecule type" value="Genomic_DNA"/>
</dbReference>
<evidence type="ECO:0000256" key="3">
    <source>
        <dbReference type="ARBA" id="ARBA00013064"/>
    </source>
</evidence>
<dbReference type="InterPro" id="IPR023485">
    <property type="entry name" value="Ptyr_pPase"/>
</dbReference>
<dbReference type="InterPro" id="IPR036196">
    <property type="entry name" value="Ptyr_pPase_sf"/>
</dbReference>
<evidence type="ECO:0000256" key="7">
    <source>
        <dbReference type="ARBA" id="ARBA00051722"/>
    </source>
</evidence>